<feature type="domain" description="DUF4397" evidence="1">
    <location>
        <begin position="43"/>
        <end position="153"/>
    </location>
</feature>
<accession>A0A437MRC9</accession>
<sequence>MKKNNSISVNIFSVLVSLWGLLLLSSCGNNGNINPVEAKIQYQVLNLSYDILPVNLYVNYLKQNSSSIRYPSGSGYIGLTTIDTPFQIRSAQTNTTVNLLKIDSTKLSRDTKYTVYIVGSRKDSTLDYIFTVDTSRVPAVGKGKVRFVNAAPQVTGADSLTITANDVVAFSKKYKGVSDYIELTSGMYNFVIHPNNNLNQTLVTLPNTTIQDGRLYTIYTYGLAFRTDTTAFNAQILNNR</sequence>
<name>A0A437MRC9_9SPHI</name>
<keyword evidence="3" id="KW-1185">Reference proteome</keyword>
<dbReference type="RefSeq" id="WP_127706239.1">
    <property type="nucleotide sequence ID" value="NZ_SACK01000006.1"/>
</dbReference>
<dbReference type="AlphaFoldDB" id="A0A437MRC9"/>
<evidence type="ECO:0000259" key="1">
    <source>
        <dbReference type="Pfam" id="PF14344"/>
    </source>
</evidence>
<dbReference type="Pfam" id="PF14344">
    <property type="entry name" value="DUF4397"/>
    <property type="match status" value="1"/>
</dbReference>
<dbReference type="InterPro" id="IPR025510">
    <property type="entry name" value="DUF4397"/>
</dbReference>
<evidence type="ECO:0000313" key="3">
    <source>
        <dbReference type="Proteomes" id="UP000282759"/>
    </source>
</evidence>
<protein>
    <submittedName>
        <fullName evidence="2">DUF4397 domain-containing protein</fullName>
    </submittedName>
</protein>
<evidence type="ECO:0000313" key="2">
    <source>
        <dbReference type="EMBL" id="RVU00207.1"/>
    </source>
</evidence>
<dbReference type="EMBL" id="SACK01000006">
    <property type="protein sequence ID" value="RVU00207.1"/>
    <property type="molecule type" value="Genomic_DNA"/>
</dbReference>
<dbReference type="Proteomes" id="UP000282759">
    <property type="component" value="Unassembled WGS sequence"/>
</dbReference>
<reference evidence="2 3" key="1">
    <citation type="submission" date="2019-01" db="EMBL/GenBank/DDBJ databases">
        <authorList>
            <person name="Chen W.-M."/>
        </authorList>
    </citation>
    <scope>NUCLEOTIDE SEQUENCE [LARGE SCALE GENOMIC DNA]</scope>
    <source>
        <strain evidence="2 3">YBJ-36</strain>
    </source>
</reference>
<gene>
    <name evidence="2" type="ORF">EOD41_14720</name>
</gene>
<dbReference type="PROSITE" id="PS51257">
    <property type="entry name" value="PROKAR_LIPOPROTEIN"/>
    <property type="match status" value="1"/>
</dbReference>
<organism evidence="2 3">
    <name type="scientific">Mucilaginibacter limnophilus</name>
    <dbReference type="NCBI Taxonomy" id="1932778"/>
    <lineage>
        <taxon>Bacteria</taxon>
        <taxon>Pseudomonadati</taxon>
        <taxon>Bacteroidota</taxon>
        <taxon>Sphingobacteriia</taxon>
        <taxon>Sphingobacteriales</taxon>
        <taxon>Sphingobacteriaceae</taxon>
        <taxon>Mucilaginibacter</taxon>
    </lineage>
</organism>
<comment type="caution">
    <text evidence="2">The sequence shown here is derived from an EMBL/GenBank/DDBJ whole genome shotgun (WGS) entry which is preliminary data.</text>
</comment>
<dbReference type="OrthoDB" id="794386at2"/>
<proteinExistence type="predicted"/>